<evidence type="ECO:0000313" key="1">
    <source>
        <dbReference type="EMBL" id="SPR05748.1"/>
    </source>
</evidence>
<accession>A0A2U3QXS0</accession>
<dbReference type="Proteomes" id="UP000244959">
    <property type="component" value="Chromosome I"/>
</dbReference>
<keyword evidence="2" id="KW-1185">Reference proteome</keyword>
<dbReference type="AlphaFoldDB" id="A0A2U3QXS0"/>
<sequence>MYRNNLYQCSANNHTSTEIVQLATNFIFKKESNNSLLLIGWDNSQYNDIIKKAKSDCNREKEAISYIFSGIKRYTVVEHYEYSKKTYNTLYAVEELNHNHLIPIVVKYDNESILNSSKKLLTDKELAIVYNDLIDRPSELDTFTNDNRIAYYEDNIHIYTPNQFKDCIGDILSCASE</sequence>
<proteinExistence type="predicted"/>
<name>A0A2U3QXS0_ORITS</name>
<gene>
    <name evidence="1" type="ORF">GILLIAM_01064</name>
</gene>
<protein>
    <submittedName>
        <fullName evidence="1">Uncharacterized protein</fullName>
    </submittedName>
</protein>
<reference evidence="2" key="1">
    <citation type="submission" date="2018-03" db="EMBL/GenBank/DDBJ databases">
        <authorList>
            <person name="Batty M. E."/>
            <person name="Batty M E."/>
        </authorList>
    </citation>
    <scope>NUCLEOTIDE SEQUENCE [LARGE SCALE GENOMIC DNA]</scope>
    <source>
        <strain evidence="2">Gilliam</strain>
    </source>
</reference>
<dbReference type="RefSeq" id="WP_045915501.1">
    <property type="nucleotide sequence ID" value="NZ_LS398551.1"/>
</dbReference>
<evidence type="ECO:0000313" key="2">
    <source>
        <dbReference type="Proteomes" id="UP000244959"/>
    </source>
</evidence>
<organism evidence="1 2">
    <name type="scientific">Orientia tsutsugamushi str. Gilliam</name>
    <dbReference type="NCBI Taxonomy" id="1359184"/>
    <lineage>
        <taxon>Bacteria</taxon>
        <taxon>Pseudomonadati</taxon>
        <taxon>Pseudomonadota</taxon>
        <taxon>Alphaproteobacteria</taxon>
        <taxon>Rickettsiales</taxon>
        <taxon>Rickettsiaceae</taxon>
        <taxon>Rickettsieae</taxon>
        <taxon>Orientia</taxon>
    </lineage>
</organism>
<dbReference type="EMBL" id="LS398551">
    <property type="protein sequence ID" value="SPR05748.1"/>
    <property type="molecule type" value="Genomic_DNA"/>
</dbReference>